<proteinExistence type="predicted"/>
<dbReference type="EMBL" id="LR796152">
    <property type="protein sequence ID" value="CAB4122217.1"/>
    <property type="molecule type" value="Genomic_DNA"/>
</dbReference>
<dbReference type="EMBL" id="LR798268">
    <property type="protein sequence ID" value="CAB5219537.1"/>
    <property type="molecule type" value="Genomic_DNA"/>
</dbReference>
<evidence type="ECO:0000313" key="1">
    <source>
        <dbReference type="EMBL" id="CAB4122217.1"/>
    </source>
</evidence>
<evidence type="ECO:0000313" key="2">
    <source>
        <dbReference type="EMBL" id="CAB4123970.1"/>
    </source>
</evidence>
<reference evidence="2" key="1">
    <citation type="submission" date="2020-04" db="EMBL/GenBank/DDBJ databases">
        <authorList>
            <person name="Chiriac C."/>
            <person name="Salcher M."/>
            <person name="Ghai R."/>
            <person name="Kavagutti S V."/>
        </authorList>
    </citation>
    <scope>NUCLEOTIDE SEQUENCE</scope>
</reference>
<accession>A0A6J5KUS4</accession>
<dbReference type="EMBL" id="LR796176">
    <property type="protein sequence ID" value="CAB4123970.1"/>
    <property type="molecule type" value="Genomic_DNA"/>
</dbReference>
<organism evidence="2">
    <name type="scientific">uncultured Caudovirales phage</name>
    <dbReference type="NCBI Taxonomy" id="2100421"/>
    <lineage>
        <taxon>Viruses</taxon>
        <taxon>Duplodnaviria</taxon>
        <taxon>Heunggongvirae</taxon>
        <taxon>Uroviricota</taxon>
        <taxon>Caudoviricetes</taxon>
        <taxon>Peduoviridae</taxon>
        <taxon>Maltschvirus</taxon>
        <taxon>Maltschvirus maltsch</taxon>
    </lineage>
</organism>
<protein>
    <submittedName>
        <fullName evidence="2">Uncharacterized protein</fullName>
    </submittedName>
</protein>
<sequence>MKVAIGKYVYWWGPYQIADLLQKVGVSEEKCHLVGEKLSNTWVGSFCQWVHDRRKRKVKVKIDRYDVWNMSDTLALIILPMLLELDKQKNGHPFVEDEDVPEMIRSTEAPPADEYGNWDENSGKRWDWVMSEMIWTFRQLQPDCDWESLYHSGVIDHMWVKDDETLPNCNRLEHGPNHTHSFDIEGYKKHNNRIQNGLRLFGKYFQSLWD</sequence>
<gene>
    <name evidence="3" type="ORF">UFOVP220_96</name>
    <name evidence="1" type="ORF">UFOVP26_130</name>
    <name evidence="2" type="ORF">UFOVP44_105</name>
</gene>
<evidence type="ECO:0000313" key="3">
    <source>
        <dbReference type="EMBL" id="CAB5219537.1"/>
    </source>
</evidence>
<name>A0A6J5KUS4_9CAUD</name>